<proteinExistence type="predicted"/>
<evidence type="ECO:0000313" key="3">
    <source>
        <dbReference type="Proteomes" id="UP001197093"/>
    </source>
</evidence>
<feature type="compositionally biased region" description="Low complexity" evidence="1">
    <location>
        <begin position="103"/>
        <end position="115"/>
    </location>
</feature>
<organism evidence="2 3">
    <name type="scientific">Staphylotrichum longicolle</name>
    <dbReference type="NCBI Taxonomy" id="669026"/>
    <lineage>
        <taxon>Eukaryota</taxon>
        <taxon>Fungi</taxon>
        <taxon>Dikarya</taxon>
        <taxon>Ascomycota</taxon>
        <taxon>Pezizomycotina</taxon>
        <taxon>Sordariomycetes</taxon>
        <taxon>Sordariomycetidae</taxon>
        <taxon>Sordariales</taxon>
        <taxon>Chaetomiaceae</taxon>
        <taxon>Staphylotrichum</taxon>
    </lineage>
</organism>
<feature type="compositionally biased region" description="Low complexity" evidence="1">
    <location>
        <begin position="250"/>
        <end position="272"/>
    </location>
</feature>
<feature type="region of interest" description="Disordered" evidence="1">
    <location>
        <begin position="54"/>
        <end position="84"/>
    </location>
</feature>
<protein>
    <submittedName>
        <fullName evidence="2">Uncharacterized protein</fullName>
    </submittedName>
</protein>
<sequence length="422" mass="45452">MPPNHAALASVGIVAASVAVAAAIAIYEIPEVRRAAEDLRRRIAIALHSLGDNFDPNREPRFNRPEDAEGFYESHDVDADEETRRRQREELMYWNMRREEQQRGQQEPQQRSRGSSFDDFLRPDGAGESGTFVYNTGASAWDADSSNVLRRRGNVEGVRGLNAAILANPFSDEYAIELEDRAQLLATPHNDNNSSDEAAMSDIYSATPLVLSPAHTGLEPQPVQPLPAPVPVPSAAATTSEVLFDFAAHAPAPSEPDTTTTTTFNSATSRSATLDHGHDDDDELAEDEYMTAGQSADDAYASIQAWAQHSASSSHNHSHNHAGGFYSPLPTTPQAPLSEAELVSEGQPTPADSASVVDVGHEMAASVVGGFDDDDDDEMSETDGGMATPGGSWSEVGSVVSESESVARVRWWGKEKALAFFM</sequence>
<feature type="region of interest" description="Disordered" evidence="1">
    <location>
        <begin position="367"/>
        <end position="395"/>
    </location>
</feature>
<feature type="region of interest" description="Disordered" evidence="1">
    <location>
        <begin position="311"/>
        <end position="354"/>
    </location>
</feature>
<keyword evidence="3" id="KW-1185">Reference proteome</keyword>
<feature type="compositionally biased region" description="Basic and acidic residues" evidence="1">
    <location>
        <begin position="55"/>
        <end position="84"/>
    </location>
</feature>
<dbReference type="EMBL" id="JAHCVI010000003">
    <property type="protein sequence ID" value="KAG7287833.1"/>
    <property type="molecule type" value="Genomic_DNA"/>
</dbReference>
<reference evidence="2" key="1">
    <citation type="submission" date="2023-02" db="EMBL/GenBank/DDBJ databases">
        <authorList>
            <person name="Palmer J.M."/>
        </authorList>
    </citation>
    <scope>NUCLEOTIDE SEQUENCE</scope>
    <source>
        <strain evidence="2">FW57</strain>
    </source>
</reference>
<dbReference type="Proteomes" id="UP001197093">
    <property type="component" value="Unassembled WGS sequence"/>
</dbReference>
<gene>
    <name evidence="2" type="ORF">NEMBOFW57_007350</name>
</gene>
<evidence type="ECO:0000313" key="2">
    <source>
        <dbReference type="EMBL" id="KAG7287833.1"/>
    </source>
</evidence>
<feature type="region of interest" description="Disordered" evidence="1">
    <location>
        <begin position="250"/>
        <end position="281"/>
    </location>
</feature>
<accession>A0AAD4EUH5</accession>
<evidence type="ECO:0000256" key="1">
    <source>
        <dbReference type="SAM" id="MobiDB-lite"/>
    </source>
</evidence>
<dbReference type="AlphaFoldDB" id="A0AAD4EUH5"/>
<feature type="region of interest" description="Disordered" evidence="1">
    <location>
        <begin position="98"/>
        <end position="122"/>
    </location>
</feature>
<comment type="caution">
    <text evidence="2">The sequence shown here is derived from an EMBL/GenBank/DDBJ whole genome shotgun (WGS) entry which is preliminary data.</text>
</comment>
<feature type="compositionally biased region" description="Acidic residues" evidence="1">
    <location>
        <begin position="371"/>
        <end position="381"/>
    </location>
</feature>
<name>A0AAD4EUH5_9PEZI</name>